<reference evidence="10 11" key="1">
    <citation type="submission" date="2018-09" db="EMBL/GenBank/DDBJ databases">
        <title>Genomic Encyclopedia of Archaeal and Bacterial Type Strains, Phase II (KMG-II): from individual species to whole genera.</title>
        <authorList>
            <person name="Goeker M."/>
        </authorList>
    </citation>
    <scope>NUCLEOTIDE SEQUENCE [LARGE SCALE GENOMIC DNA]</scope>
    <source>
        <strain evidence="10 11">DSM 27148</strain>
    </source>
</reference>
<dbReference type="AlphaFoldDB" id="A0A419VW88"/>
<evidence type="ECO:0000313" key="10">
    <source>
        <dbReference type="EMBL" id="RKD86371.1"/>
    </source>
</evidence>
<dbReference type="InterPro" id="IPR011662">
    <property type="entry name" value="Secretin/TonB_short_N"/>
</dbReference>
<evidence type="ECO:0000256" key="7">
    <source>
        <dbReference type="PROSITE-ProRule" id="PRU01360"/>
    </source>
</evidence>
<comment type="caution">
    <text evidence="10">The sequence shown here is derived from an EMBL/GenBank/DDBJ whole genome shotgun (WGS) entry which is preliminary data.</text>
</comment>
<dbReference type="FunFam" id="2.170.130.10:FF:000008">
    <property type="entry name" value="SusC/RagA family TonB-linked outer membrane protein"/>
    <property type="match status" value="1"/>
</dbReference>
<protein>
    <submittedName>
        <fullName evidence="10">TonB-linked SusC/RagA family outer membrane protein</fullName>
    </submittedName>
</protein>
<feature type="chain" id="PRO_5019218771" evidence="8">
    <location>
        <begin position="18"/>
        <end position="1107"/>
    </location>
</feature>
<dbReference type="InterPro" id="IPR037066">
    <property type="entry name" value="Plug_dom_sf"/>
</dbReference>
<dbReference type="EMBL" id="RAPN01000004">
    <property type="protein sequence ID" value="RKD86371.1"/>
    <property type="molecule type" value="Genomic_DNA"/>
</dbReference>
<feature type="signal peptide" evidence="8">
    <location>
        <begin position="1"/>
        <end position="17"/>
    </location>
</feature>
<dbReference type="GO" id="GO:0009279">
    <property type="term" value="C:cell outer membrane"/>
    <property type="evidence" value="ECO:0007669"/>
    <property type="project" value="UniProtKB-SubCell"/>
</dbReference>
<dbReference type="InterPro" id="IPR036942">
    <property type="entry name" value="Beta-barrel_TonB_sf"/>
</dbReference>
<dbReference type="Pfam" id="PF07660">
    <property type="entry name" value="STN"/>
    <property type="match status" value="1"/>
</dbReference>
<dbReference type="InterPro" id="IPR023996">
    <property type="entry name" value="TonB-dep_OMP_SusC/RagA"/>
</dbReference>
<keyword evidence="2 7" id="KW-0813">Transport</keyword>
<keyword evidence="6 7" id="KW-0998">Cell outer membrane</keyword>
<organism evidence="10 11">
    <name type="scientific">Mangrovibacterium diazotrophicum</name>
    <dbReference type="NCBI Taxonomy" id="1261403"/>
    <lineage>
        <taxon>Bacteria</taxon>
        <taxon>Pseudomonadati</taxon>
        <taxon>Bacteroidota</taxon>
        <taxon>Bacteroidia</taxon>
        <taxon>Marinilabiliales</taxon>
        <taxon>Prolixibacteraceae</taxon>
        <taxon>Mangrovibacterium</taxon>
    </lineage>
</organism>
<dbReference type="SUPFAM" id="SSF49464">
    <property type="entry name" value="Carboxypeptidase regulatory domain-like"/>
    <property type="match status" value="1"/>
</dbReference>
<evidence type="ECO:0000256" key="1">
    <source>
        <dbReference type="ARBA" id="ARBA00004571"/>
    </source>
</evidence>
<dbReference type="Gene3D" id="2.60.40.1120">
    <property type="entry name" value="Carboxypeptidase-like, regulatory domain"/>
    <property type="match status" value="1"/>
</dbReference>
<keyword evidence="4 7" id="KW-0812">Transmembrane</keyword>
<accession>A0A419VW88</accession>
<dbReference type="Proteomes" id="UP000283387">
    <property type="component" value="Unassembled WGS sequence"/>
</dbReference>
<dbReference type="SUPFAM" id="SSF56935">
    <property type="entry name" value="Porins"/>
    <property type="match status" value="1"/>
</dbReference>
<evidence type="ECO:0000256" key="8">
    <source>
        <dbReference type="SAM" id="SignalP"/>
    </source>
</evidence>
<dbReference type="InterPro" id="IPR008969">
    <property type="entry name" value="CarboxyPept-like_regulatory"/>
</dbReference>
<keyword evidence="5 7" id="KW-0472">Membrane</keyword>
<comment type="subcellular location">
    <subcellularLocation>
        <location evidence="1 7">Cell outer membrane</location>
        <topology evidence="1 7">Multi-pass membrane protein</topology>
    </subcellularLocation>
</comment>
<evidence type="ECO:0000259" key="9">
    <source>
        <dbReference type="SMART" id="SM00965"/>
    </source>
</evidence>
<evidence type="ECO:0000256" key="5">
    <source>
        <dbReference type="ARBA" id="ARBA00023136"/>
    </source>
</evidence>
<dbReference type="InterPro" id="IPR039426">
    <property type="entry name" value="TonB-dep_rcpt-like"/>
</dbReference>
<gene>
    <name evidence="10" type="ORF">BC643_4062</name>
</gene>
<sequence>MKITFILMFAVILQTYASDVYSQKTYLTINATNSKITDVFDEIEQQSEFYFLYNEKLIDTDRLVTIEVKDQKIEDILDQLFAGREMKYTITDRKIIVAPSYLSENQQYGSVSGKVVEANGQPLPGVTVSIKGTGKGTVTDSEGKYFLANIPDNATLIFSFIGMRSQEVEVAGKTIVSVTMIEDAIELEETVAIGYGTLKKSDLTGSVASVRSNDIQTTKVLSPDQALSGRIAGVQVNQQSSSPGGGVSITIRGGNSVNGDNGPLYVIDGFPVTSNNETRSAGSSGYVSPNSLSSINPNDIESIEVLKDASATAIYGARGANGVILITTKKGKSGAQKLTFDAYYGVQEITNKLDVMNAEEFAIYANEAAQYNGVANYFSNPSALGKGTDWQDLIYTIAPIQNYQLGVSGGQGKSTYYVSGNYYNQDGIIKNSGYERYSLRTNVESELSDRIRIGVNLTASHSVNDQMVTEEGNGGATGVVRAALYYHPYIDVYNEDGTYTLMPENTEESLGSTYQVDNPVSLLNETTNKITGNRLLSNVYAQIDIFKGLTFRTSLGADVEEQLYEAYYSRETRTGMYLDGVATTSNKHYLSYLTENTLNYSRDINGGHHLNALVGFTRQKENVNSQYMYNSNFLDDELENNGIGNGTRDGGPTVSAAESQWQLSSWLGRLNYKYKDKYLVTMSLRADGSSRMGKNNRWGYFPSGALAWNVHNEEFLKSAEPIQYLKLRVSYGLTGNTNIGSYHSLAALSTNSYSFNDTKVTGYYLGSLPNGDLKWESTAQFDAGFDIGLFDGRLNLTADYYEKNTSDLLLEVTLPSSSGFSSALKNTGKVRNRGVELALGATILKAPFTWDTQINGSMNKNKVMDLGDSEPFFAGVDNVSTYVDEGHALGEFYGYKVDGIFKSQAEVDASVQSSAVPGDVRFVNVNEDEAIDSNDRTWIGNPYPDFIFGWNNTFSYKNFSLTAFVMGTVGNDVFNITDARRTSVSGPVDLNMSYERYKNRWSEDNPNGTQPRAGWTTGLTPIGLNIEDGSYVRLKTLQLGYNIPVKKMSVLKSAYVYVSGQNLLTITGYSGYNPDVNSVSSSNLVQGVDMGAYPLAKTYLFGVKVEF</sequence>
<dbReference type="NCBIfam" id="TIGR04056">
    <property type="entry name" value="OMP_RagA_SusC"/>
    <property type="match status" value="1"/>
</dbReference>
<evidence type="ECO:0000256" key="2">
    <source>
        <dbReference type="ARBA" id="ARBA00022448"/>
    </source>
</evidence>
<feature type="domain" description="Secretin/TonB short N-terminal" evidence="9">
    <location>
        <begin position="49"/>
        <end position="100"/>
    </location>
</feature>
<dbReference type="Gene3D" id="2.40.170.20">
    <property type="entry name" value="TonB-dependent receptor, beta-barrel domain"/>
    <property type="match status" value="1"/>
</dbReference>
<dbReference type="PROSITE" id="PS52016">
    <property type="entry name" value="TONB_DEPENDENT_REC_3"/>
    <property type="match status" value="1"/>
</dbReference>
<evidence type="ECO:0000256" key="6">
    <source>
        <dbReference type="ARBA" id="ARBA00023237"/>
    </source>
</evidence>
<evidence type="ECO:0000256" key="4">
    <source>
        <dbReference type="ARBA" id="ARBA00022692"/>
    </source>
</evidence>
<keyword evidence="3 7" id="KW-1134">Transmembrane beta strand</keyword>
<dbReference type="InterPro" id="IPR023997">
    <property type="entry name" value="TonB-dep_OMP_SusC/RagA_CS"/>
</dbReference>
<dbReference type="InterPro" id="IPR012910">
    <property type="entry name" value="Plug_dom"/>
</dbReference>
<evidence type="ECO:0000256" key="3">
    <source>
        <dbReference type="ARBA" id="ARBA00022452"/>
    </source>
</evidence>
<comment type="similarity">
    <text evidence="7">Belongs to the TonB-dependent receptor family.</text>
</comment>
<name>A0A419VW88_9BACT</name>
<proteinExistence type="inferred from homology"/>
<dbReference type="SMART" id="SM00965">
    <property type="entry name" value="STN"/>
    <property type="match status" value="1"/>
</dbReference>
<dbReference type="NCBIfam" id="TIGR04057">
    <property type="entry name" value="SusC_RagA_signa"/>
    <property type="match status" value="1"/>
</dbReference>
<dbReference type="RefSeq" id="WP_170154639.1">
    <property type="nucleotide sequence ID" value="NZ_RAPN01000004.1"/>
</dbReference>
<dbReference type="Pfam" id="PF07715">
    <property type="entry name" value="Plug"/>
    <property type="match status" value="1"/>
</dbReference>
<keyword evidence="11" id="KW-1185">Reference proteome</keyword>
<dbReference type="Gene3D" id="2.170.130.10">
    <property type="entry name" value="TonB-dependent receptor, plug domain"/>
    <property type="match status" value="1"/>
</dbReference>
<keyword evidence="8" id="KW-0732">Signal</keyword>
<evidence type="ECO:0000313" key="11">
    <source>
        <dbReference type="Proteomes" id="UP000283387"/>
    </source>
</evidence>
<dbReference type="Pfam" id="PF13715">
    <property type="entry name" value="CarbopepD_reg_2"/>
    <property type="match status" value="1"/>
</dbReference>